<dbReference type="EMBL" id="MU864993">
    <property type="protein sequence ID" value="KAK4461354.1"/>
    <property type="molecule type" value="Genomic_DNA"/>
</dbReference>
<dbReference type="InterPro" id="IPR002347">
    <property type="entry name" value="SDR_fam"/>
</dbReference>
<dbReference type="PANTHER" id="PTHR43976:SF16">
    <property type="entry name" value="SHORT-CHAIN DEHYDROGENASE_REDUCTASE FAMILY PROTEIN"/>
    <property type="match status" value="1"/>
</dbReference>
<dbReference type="Pfam" id="PF00106">
    <property type="entry name" value="adh_short"/>
    <property type="match status" value="1"/>
</dbReference>
<protein>
    <submittedName>
        <fullName evidence="5">Short chain dehydrogenase</fullName>
    </submittedName>
</protein>
<dbReference type="Proteomes" id="UP001321749">
    <property type="component" value="Unassembled WGS sequence"/>
</dbReference>
<comment type="similarity">
    <text evidence="1 3">Belongs to the short-chain dehydrogenases/reductases (SDR) family.</text>
</comment>
<dbReference type="InterPro" id="IPR057326">
    <property type="entry name" value="KR_dom"/>
</dbReference>
<dbReference type="Gene3D" id="3.40.50.720">
    <property type="entry name" value="NAD(P)-binding Rossmann-like Domain"/>
    <property type="match status" value="1"/>
</dbReference>
<evidence type="ECO:0000256" key="3">
    <source>
        <dbReference type="RuleBase" id="RU000363"/>
    </source>
</evidence>
<reference evidence="5" key="2">
    <citation type="submission" date="2023-06" db="EMBL/GenBank/DDBJ databases">
        <authorList>
            <consortium name="Lawrence Berkeley National Laboratory"/>
            <person name="Mondo S.J."/>
            <person name="Hensen N."/>
            <person name="Bonometti L."/>
            <person name="Westerberg I."/>
            <person name="Brannstrom I.O."/>
            <person name="Guillou S."/>
            <person name="Cros-Aarteil S."/>
            <person name="Calhoun S."/>
            <person name="Haridas S."/>
            <person name="Kuo A."/>
            <person name="Pangilinan J."/>
            <person name="Riley R."/>
            <person name="Labutti K."/>
            <person name="Andreopoulos B."/>
            <person name="Lipzen A."/>
            <person name="Chen C."/>
            <person name="Yanf M."/>
            <person name="Daum C."/>
            <person name="Ng V."/>
            <person name="Clum A."/>
            <person name="Steindorff A."/>
            <person name="Ohm R."/>
            <person name="Martin F."/>
            <person name="Silar P."/>
            <person name="Natvig D."/>
            <person name="Lalanne C."/>
            <person name="Gautier V."/>
            <person name="Ament-Velasquez S.L."/>
            <person name="Kruys A."/>
            <person name="Hutchinson M.I."/>
            <person name="Powell A.J."/>
            <person name="Barry K."/>
            <person name="Miller A.N."/>
            <person name="Grigoriev I.V."/>
            <person name="Debuchy R."/>
            <person name="Gladieux P."/>
            <person name="Thoren M.H."/>
            <person name="Johannesson H."/>
        </authorList>
    </citation>
    <scope>NUCLEOTIDE SEQUENCE</scope>
    <source>
        <strain evidence="5">PSN324</strain>
    </source>
</reference>
<proteinExistence type="inferred from homology"/>
<evidence type="ECO:0000256" key="1">
    <source>
        <dbReference type="ARBA" id="ARBA00006484"/>
    </source>
</evidence>
<keyword evidence="2" id="KW-0560">Oxidoreductase</keyword>
<dbReference type="AlphaFoldDB" id="A0AAV9HMU4"/>
<gene>
    <name evidence="5" type="ORF">QBC42DRAFT_339099</name>
</gene>
<dbReference type="SMART" id="SM00822">
    <property type="entry name" value="PKS_KR"/>
    <property type="match status" value="1"/>
</dbReference>
<sequence>MNPVNSKPYNLPLDAVWMITGCSSGIGRAIASLIASKPQHRLIATARNTGDLSYLPDGNPNILKLQLDVTSPESVSSAFSAASEHFGEGFRLDVVVNNAGYSLSGDTESATEEETHREIETLFFGTARVTTRAVGVMRQDESRRGGIIFNMSSLAGQLGLAGHAYYHAGKWAVEGWTESFAREVHPDWNINFCIVEPSGVKTNFEGHSKAKTAPHPAYAGNTMPARVLERYVEMGVKSGAGMLEPSGVAEAVYKIAAAAERVPLRVPLGPTAWRMIKSKHEAALEELEKVKEVSAMGKEL</sequence>
<organism evidence="5 6">
    <name type="scientific">Cladorrhinum samala</name>
    <dbReference type="NCBI Taxonomy" id="585594"/>
    <lineage>
        <taxon>Eukaryota</taxon>
        <taxon>Fungi</taxon>
        <taxon>Dikarya</taxon>
        <taxon>Ascomycota</taxon>
        <taxon>Pezizomycotina</taxon>
        <taxon>Sordariomycetes</taxon>
        <taxon>Sordariomycetidae</taxon>
        <taxon>Sordariales</taxon>
        <taxon>Podosporaceae</taxon>
        <taxon>Cladorrhinum</taxon>
    </lineage>
</organism>
<dbReference type="SUPFAM" id="SSF51735">
    <property type="entry name" value="NAD(P)-binding Rossmann-fold domains"/>
    <property type="match status" value="1"/>
</dbReference>
<accession>A0AAV9HMU4</accession>
<reference evidence="5" key="1">
    <citation type="journal article" date="2023" name="Mol. Phylogenet. Evol.">
        <title>Genome-scale phylogeny and comparative genomics of the fungal order Sordariales.</title>
        <authorList>
            <person name="Hensen N."/>
            <person name="Bonometti L."/>
            <person name="Westerberg I."/>
            <person name="Brannstrom I.O."/>
            <person name="Guillou S."/>
            <person name="Cros-Aarteil S."/>
            <person name="Calhoun S."/>
            <person name="Haridas S."/>
            <person name="Kuo A."/>
            <person name="Mondo S."/>
            <person name="Pangilinan J."/>
            <person name="Riley R."/>
            <person name="LaButti K."/>
            <person name="Andreopoulos B."/>
            <person name="Lipzen A."/>
            <person name="Chen C."/>
            <person name="Yan M."/>
            <person name="Daum C."/>
            <person name="Ng V."/>
            <person name="Clum A."/>
            <person name="Steindorff A."/>
            <person name="Ohm R.A."/>
            <person name="Martin F."/>
            <person name="Silar P."/>
            <person name="Natvig D.O."/>
            <person name="Lalanne C."/>
            <person name="Gautier V."/>
            <person name="Ament-Velasquez S.L."/>
            <person name="Kruys A."/>
            <person name="Hutchinson M.I."/>
            <person name="Powell A.J."/>
            <person name="Barry K."/>
            <person name="Miller A.N."/>
            <person name="Grigoriev I.V."/>
            <person name="Debuchy R."/>
            <person name="Gladieux P."/>
            <person name="Hiltunen Thoren M."/>
            <person name="Johannesson H."/>
        </authorList>
    </citation>
    <scope>NUCLEOTIDE SEQUENCE</scope>
    <source>
        <strain evidence="5">PSN324</strain>
    </source>
</reference>
<evidence type="ECO:0000313" key="6">
    <source>
        <dbReference type="Proteomes" id="UP001321749"/>
    </source>
</evidence>
<name>A0AAV9HMU4_9PEZI</name>
<dbReference type="PRINTS" id="PR00081">
    <property type="entry name" value="GDHRDH"/>
</dbReference>
<feature type="domain" description="Ketoreductase" evidence="4">
    <location>
        <begin position="15"/>
        <end position="193"/>
    </location>
</feature>
<dbReference type="PRINTS" id="PR00080">
    <property type="entry name" value="SDRFAMILY"/>
</dbReference>
<dbReference type="PANTHER" id="PTHR43976">
    <property type="entry name" value="SHORT CHAIN DEHYDROGENASE"/>
    <property type="match status" value="1"/>
</dbReference>
<evidence type="ECO:0000313" key="5">
    <source>
        <dbReference type="EMBL" id="KAK4461354.1"/>
    </source>
</evidence>
<evidence type="ECO:0000259" key="4">
    <source>
        <dbReference type="SMART" id="SM00822"/>
    </source>
</evidence>
<comment type="caution">
    <text evidence="5">The sequence shown here is derived from an EMBL/GenBank/DDBJ whole genome shotgun (WGS) entry which is preliminary data.</text>
</comment>
<evidence type="ECO:0000256" key="2">
    <source>
        <dbReference type="ARBA" id="ARBA00023002"/>
    </source>
</evidence>
<dbReference type="InterPro" id="IPR051911">
    <property type="entry name" value="SDR_oxidoreductase"/>
</dbReference>
<keyword evidence="6" id="KW-1185">Reference proteome</keyword>
<dbReference type="InterPro" id="IPR036291">
    <property type="entry name" value="NAD(P)-bd_dom_sf"/>
</dbReference>
<dbReference type="GO" id="GO:0016491">
    <property type="term" value="F:oxidoreductase activity"/>
    <property type="evidence" value="ECO:0007669"/>
    <property type="project" value="UniProtKB-KW"/>
</dbReference>